<dbReference type="RefSeq" id="WP_111334601.1">
    <property type="nucleotide sequence ID" value="NZ_CP030032.1"/>
</dbReference>
<dbReference type="OrthoDB" id="5480894at2"/>
<keyword evidence="2" id="KW-1185">Reference proteome</keyword>
<reference evidence="1 2" key="1">
    <citation type="submission" date="2018-06" db="EMBL/GenBank/DDBJ databases">
        <title>Lujinxingia sediminis gen. nov. sp. nov., a new facultative anaerobic member of the class Deltaproteobacteria, and proposal of Lujinxingaceae fam. nov.</title>
        <authorList>
            <person name="Guo L.-Y."/>
            <person name="Li C.-M."/>
            <person name="Wang S."/>
            <person name="Du Z.-J."/>
        </authorList>
    </citation>
    <scope>NUCLEOTIDE SEQUENCE [LARGE SCALE GENOMIC DNA]</scope>
    <source>
        <strain evidence="1 2">FA350</strain>
    </source>
</reference>
<dbReference type="AlphaFoldDB" id="A0A2Z4FL39"/>
<evidence type="ECO:0000313" key="2">
    <source>
        <dbReference type="Proteomes" id="UP000249799"/>
    </source>
</evidence>
<evidence type="ECO:0000313" key="1">
    <source>
        <dbReference type="EMBL" id="AWV89717.1"/>
    </source>
</evidence>
<protein>
    <submittedName>
        <fullName evidence="1">Uncharacterized protein</fullName>
    </submittedName>
</protein>
<dbReference type="Gene3D" id="2.60.40.10">
    <property type="entry name" value="Immunoglobulins"/>
    <property type="match status" value="1"/>
</dbReference>
<gene>
    <name evidence="1" type="ORF">DN745_10335</name>
</gene>
<accession>A0A2Z4FL39</accession>
<name>A0A2Z4FL39_9DELT</name>
<organism evidence="1 2">
    <name type="scientific">Bradymonas sediminis</name>
    <dbReference type="NCBI Taxonomy" id="1548548"/>
    <lineage>
        <taxon>Bacteria</taxon>
        <taxon>Deltaproteobacteria</taxon>
        <taxon>Bradymonadales</taxon>
        <taxon>Bradymonadaceae</taxon>
        <taxon>Bradymonas</taxon>
    </lineage>
</organism>
<dbReference type="InterPro" id="IPR013783">
    <property type="entry name" value="Ig-like_fold"/>
</dbReference>
<dbReference type="Proteomes" id="UP000249799">
    <property type="component" value="Chromosome"/>
</dbReference>
<dbReference type="KEGG" id="bsed:DN745_10335"/>
<dbReference type="EMBL" id="CP030032">
    <property type="protein sequence ID" value="AWV89717.1"/>
    <property type="molecule type" value="Genomic_DNA"/>
</dbReference>
<sequence>MSYTNTNYTALLSAWMRPATTLLLGCGCALILGGMVGCSADDNTGAAPQNDAGFEDTDVVDEGEPLARAASVEVTVLPARATYNPDTVIQVGARIFDGFGELMPGAGYHWTVEPEGAATRDGSGFRLHQRGPVTFHACTAETGVYGEPICGSKRISVAYETPVVTVTKPEPGAWLGADGSTSVEVEGHVSESNAELHAFVNGKEVALDANNNFATTLTPHFGTNHIEVIVSDGVSATSGEAMLDVIWAPAWHEMTHDAASTSFNFDDGLVLDLGQRFFDDRQAPMQPDESNYQTDDLADILTLLIRNIDFMDQIPNPVLDSGDTQLSITSVTFEEPTVTLDLTDNGVEIFLWVPGVEIGTSGAVSLNTQTLDLNGSISTDIAGVATLSIEKPGPGEDFVSEVETLNLSLQNAESNFSTPEANAIFTLAESALRTKIESLLADTLRDQLIEPLPALLTGALNTIETQLSELSFDLETEFTDPLTLGLEGSIYDFDIIYRDTMRALLATEVSADKPAQFSQTPGIPLSGELKNELPFFHSSRAQIGLRLGLLNGLLHTLWETGFLEIELTDLIPAQFASLVKEAQLSAKLQPILTRPRAGEPYDFMLSAGQMEVEAELLSQVDTYVINIEVGMRMTLEDNAISLVVPDEPKVIAWVKSTTGDTALMPSSTIESLVLDQVWPEIEETLQQGLSFELPLPAMDGLAGIAPSMSALQVEFLMSRPLSYRDGFIILDAELRGTLPTPSP</sequence>
<proteinExistence type="predicted"/>